<comment type="similarity">
    <text evidence="1">Belongs to the 5'-AMP-activated protein kinase beta subunit family.</text>
</comment>
<dbReference type="InterPro" id="IPR006828">
    <property type="entry name" value="ASC_dom"/>
</dbReference>
<dbReference type="GO" id="GO:0007165">
    <property type="term" value="P:signal transduction"/>
    <property type="evidence" value="ECO:0007669"/>
    <property type="project" value="TreeGrafter"/>
</dbReference>
<dbReference type="Pfam" id="PF04739">
    <property type="entry name" value="AMPKBI"/>
    <property type="match status" value="1"/>
</dbReference>
<feature type="compositionally biased region" description="Low complexity" evidence="2">
    <location>
        <begin position="164"/>
        <end position="174"/>
    </location>
</feature>
<keyword evidence="5" id="KW-1185">Reference proteome</keyword>
<dbReference type="GO" id="GO:0005634">
    <property type="term" value="C:nucleus"/>
    <property type="evidence" value="ECO:0007669"/>
    <property type="project" value="TreeGrafter"/>
</dbReference>
<gene>
    <name evidence="4" type="ORF">D9756_005064</name>
</gene>
<feature type="region of interest" description="Disordered" evidence="2">
    <location>
        <begin position="446"/>
        <end position="680"/>
    </location>
</feature>
<feature type="domain" description="Association with the SNF1 complex (ASC)" evidence="3">
    <location>
        <begin position="411"/>
        <end position="745"/>
    </location>
</feature>
<name>A0A8H5G973_9AGAR</name>
<dbReference type="EMBL" id="JAACJO010000003">
    <property type="protein sequence ID" value="KAF5360570.1"/>
    <property type="molecule type" value="Genomic_DNA"/>
</dbReference>
<feature type="compositionally biased region" description="Basic and acidic residues" evidence="2">
    <location>
        <begin position="91"/>
        <end position="101"/>
    </location>
</feature>
<evidence type="ECO:0000313" key="4">
    <source>
        <dbReference type="EMBL" id="KAF5360570.1"/>
    </source>
</evidence>
<dbReference type="SMART" id="SM01010">
    <property type="entry name" value="AMPKBI"/>
    <property type="match status" value="1"/>
</dbReference>
<protein>
    <recommendedName>
        <fullName evidence="3">Association with the SNF1 complex (ASC) domain-containing protein</fullName>
    </recommendedName>
</protein>
<dbReference type="InterPro" id="IPR050827">
    <property type="entry name" value="CRP1_MDG1_kinase"/>
</dbReference>
<dbReference type="SUPFAM" id="SSF81296">
    <property type="entry name" value="E set domains"/>
    <property type="match status" value="1"/>
</dbReference>
<feature type="compositionally biased region" description="Polar residues" evidence="2">
    <location>
        <begin position="532"/>
        <end position="547"/>
    </location>
</feature>
<dbReference type="GO" id="GO:0031588">
    <property type="term" value="C:nucleotide-activated protein kinase complex"/>
    <property type="evidence" value="ECO:0007669"/>
    <property type="project" value="TreeGrafter"/>
</dbReference>
<evidence type="ECO:0000313" key="5">
    <source>
        <dbReference type="Proteomes" id="UP000559027"/>
    </source>
</evidence>
<dbReference type="InterPro" id="IPR013783">
    <property type="entry name" value="Ig-like_fold"/>
</dbReference>
<evidence type="ECO:0000256" key="2">
    <source>
        <dbReference type="SAM" id="MobiDB-lite"/>
    </source>
</evidence>
<feature type="compositionally biased region" description="Polar residues" evidence="2">
    <location>
        <begin position="60"/>
        <end position="70"/>
    </location>
</feature>
<dbReference type="OrthoDB" id="531008at2759"/>
<dbReference type="InterPro" id="IPR014756">
    <property type="entry name" value="Ig_E-set"/>
</dbReference>
<evidence type="ECO:0000256" key="1">
    <source>
        <dbReference type="ARBA" id="ARBA00010926"/>
    </source>
</evidence>
<dbReference type="CDD" id="cd02859">
    <property type="entry name" value="E_set_AMPKbeta_like_N"/>
    <property type="match status" value="1"/>
</dbReference>
<reference evidence="4 5" key="1">
    <citation type="journal article" date="2020" name="ISME J.">
        <title>Uncovering the hidden diversity of litter-decomposition mechanisms in mushroom-forming fungi.</title>
        <authorList>
            <person name="Floudas D."/>
            <person name="Bentzer J."/>
            <person name="Ahren D."/>
            <person name="Johansson T."/>
            <person name="Persson P."/>
            <person name="Tunlid A."/>
        </authorList>
    </citation>
    <scope>NUCLEOTIDE SEQUENCE [LARGE SCALE GENOMIC DNA]</scope>
    <source>
        <strain evidence="4 5">CBS 146.42</strain>
    </source>
</reference>
<dbReference type="InterPro" id="IPR032640">
    <property type="entry name" value="AMPK1_CBM"/>
</dbReference>
<comment type="caution">
    <text evidence="4">The sequence shown here is derived from an EMBL/GenBank/DDBJ whole genome shotgun (WGS) entry which is preliminary data.</text>
</comment>
<feature type="compositionally biased region" description="Low complexity" evidence="2">
    <location>
        <begin position="575"/>
        <end position="585"/>
    </location>
</feature>
<dbReference type="GO" id="GO:0005737">
    <property type="term" value="C:cytoplasm"/>
    <property type="evidence" value="ECO:0007669"/>
    <property type="project" value="TreeGrafter"/>
</dbReference>
<proteinExistence type="inferred from homology"/>
<dbReference type="Gene3D" id="2.60.40.10">
    <property type="entry name" value="Immunoglobulins"/>
    <property type="match status" value="1"/>
</dbReference>
<dbReference type="Pfam" id="PF16561">
    <property type="entry name" value="AMPK1_CBM"/>
    <property type="match status" value="1"/>
</dbReference>
<feature type="compositionally biased region" description="Low complexity" evidence="2">
    <location>
        <begin position="601"/>
        <end position="677"/>
    </location>
</feature>
<sequence length="746" mass="79980">MGNNASQQRRTDPNVHLNESPTRRGRSPSPIPTPGHPHPSMRTKKRSLELPDFNRGSAITGGTANGSSGALGSRARQKTPPKSQAINIPKVADDTFTKRPDNNFSSSELIIPATHLPFPPTQAQQRNASATYAGPGAVRGQRSRAGRPPRMSQVHEVEPPTPPHQQYQHYQQEPATPPSPNPFNREVVKSTIPIGLLTDADARLFEEEENEETPILQQDADIDDSTLLEPTPVQITWRGGGKVVVLARAGDDDWNGRQPMEREDPNTNVWTATIHLLPGTHHVRFLVDDQWRVSDELPTAVDDSGSLANYVSVQPGTPPSTATTLPPAPPSPTPAAPPQQAPTPPRQPAPGHSFWSTTSSVDDEDTNKPSTHSLHVQIASAKWTSVPPEPLIEAAREEEVYLQASAGHYDSQSRSTHVSGFVPAPNIPPAPGMPRHLDKLILNTKMTVPGSSSNGGNNGGGSGQGSPSRVGSGQASGRDTRERDRERERDRSRREGRERKRESRREEKREREQRKEREREQQFQQREQQQKHQATSAAGLPPNSSYANFPPAPPPSEDGSGAGLDEKPEQSPVRGDTATATGATADEAEVAQGESGNTTGITTPEPASTTPEGATTSTTSTSTTAPTPGTATTTTTTTTTTANPVPTVAITTPTSSTNRPPPTTATATPAASGSNTGMTVSGSRAITLDMENMPPLTDDNSVLPVPSHVVLQHLCTSAIRNGVLAVASTTRYRKKYMTTVYYKPTS</sequence>
<evidence type="ECO:0000259" key="3">
    <source>
        <dbReference type="SMART" id="SM01010"/>
    </source>
</evidence>
<accession>A0A8H5G973</accession>
<dbReference type="AlphaFoldDB" id="A0A8H5G973"/>
<feature type="compositionally biased region" description="Basic and acidic residues" evidence="2">
    <location>
        <begin position="478"/>
        <end position="521"/>
    </location>
</feature>
<dbReference type="SUPFAM" id="SSF160219">
    <property type="entry name" value="AMPKBI-like"/>
    <property type="match status" value="1"/>
</dbReference>
<dbReference type="Gene3D" id="6.20.250.60">
    <property type="match status" value="1"/>
</dbReference>
<feature type="compositionally biased region" description="Pro residues" evidence="2">
    <location>
        <begin position="326"/>
        <end position="348"/>
    </location>
</feature>
<feature type="compositionally biased region" description="Polar residues" evidence="2">
    <location>
        <begin position="121"/>
        <end position="130"/>
    </location>
</feature>
<feature type="region of interest" description="Disordered" evidence="2">
    <location>
        <begin position="308"/>
        <end position="372"/>
    </location>
</feature>
<feature type="region of interest" description="Disordered" evidence="2">
    <location>
        <begin position="1"/>
        <end position="105"/>
    </location>
</feature>
<dbReference type="GO" id="GO:0019901">
    <property type="term" value="F:protein kinase binding"/>
    <property type="evidence" value="ECO:0007669"/>
    <property type="project" value="TreeGrafter"/>
</dbReference>
<organism evidence="4 5">
    <name type="scientific">Leucocoprinus leucothites</name>
    <dbReference type="NCBI Taxonomy" id="201217"/>
    <lineage>
        <taxon>Eukaryota</taxon>
        <taxon>Fungi</taxon>
        <taxon>Dikarya</taxon>
        <taxon>Basidiomycota</taxon>
        <taxon>Agaricomycotina</taxon>
        <taxon>Agaricomycetes</taxon>
        <taxon>Agaricomycetidae</taxon>
        <taxon>Agaricales</taxon>
        <taxon>Agaricineae</taxon>
        <taxon>Agaricaceae</taxon>
        <taxon>Leucocoprinus</taxon>
    </lineage>
</organism>
<dbReference type="Proteomes" id="UP000559027">
    <property type="component" value="Unassembled WGS sequence"/>
</dbReference>
<dbReference type="PANTHER" id="PTHR10343">
    <property type="entry name" value="5'-AMP-ACTIVATED PROTEIN KINASE , BETA SUBUNIT"/>
    <property type="match status" value="1"/>
</dbReference>
<feature type="region of interest" description="Disordered" evidence="2">
    <location>
        <begin position="119"/>
        <end position="185"/>
    </location>
</feature>
<dbReference type="InterPro" id="IPR037256">
    <property type="entry name" value="ASC_dom_sf"/>
</dbReference>
<dbReference type="PANTHER" id="PTHR10343:SF84">
    <property type="entry name" value="5'-AMP-ACTIVATED PROTEIN KINASE SUBUNIT BETA-1"/>
    <property type="match status" value="1"/>
</dbReference>